<feature type="compositionally biased region" description="Low complexity" evidence="8">
    <location>
        <begin position="376"/>
        <end position="390"/>
    </location>
</feature>
<proteinExistence type="predicted"/>
<feature type="compositionally biased region" description="Low complexity" evidence="8">
    <location>
        <begin position="515"/>
        <end position="530"/>
    </location>
</feature>
<feature type="compositionally biased region" description="Basic and acidic residues" evidence="8">
    <location>
        <begin position="174"/>
        <end position="208"/>
    </location>
</feature>
<comment type="caution">
    <text evidence="10">The sequence shown here is derived from an EMBL/GenBank/DDBJ whole genome shotgun (WGS) entry which is preliminary data.</text>
</comment>
<feature type="compositionally biased region" description="Polar residues" evidence="8">
    <location>
        <begin position="243"/>
        <end position="257"/>
    </location>
</feature>
<feature type="compositionally biased region" description="Basic and acidic residues" evidence="8">
    <location>
        <begin position="565"/>
        <end position="574"/>
    </location>
</feature>
<feature type="compositionally biased region" description="Pro residues" evidence="8">
    <location>
        <begin position="339"/>
        <end position="354"/>
    </location>
</feature>
<feature type="compositionally biased region" description="Acidic residues" evidence="8">
    <location>
        <begin position="604"/>
        <end position="613"/>
    </location>
</feature>
<evidence type="ECO:0000256" key="2">
    <source>
        <dbReference type="ARBA" id="ARBA00022786"/>
    </source>
</evidence>
<accession>A0A3M7DE87</accession>
<protein>
    <recommendedName>
        <fullName evidence="3">Ubiquitin-conjugating enzyme E2 2</fullName>
    </recommendedName>
    <alternativeName>
        <fullName evidence="5">E2 ubiquitin-conjugating enzyme 2</fullName>
    </alternativeName>
    <alternativeName>
        <fullName evidence="6">Ubiquitin carrier protein UBC2</fullName>
    </alternativeName>
    <alternativeName>
        <fullName evidence="4">Ubiquitin-protein ligase UBC2</fullName>
    </alternativeName>
</protein>
<dbReference type="OrthoDB" id="10069349at2759"/>
<feature type="compositionally biased region" description="Basic and acidic residues" evidence="8">
    <location>
        <begin position="474"/>
        <end position="488"/>
    </location>
</feature>
<evidence type="ECO:0000256" key="3">
    <source>
        <dbReference type="ARBA" id="ARBA00039884"/>
    </source>
</evidence>
<sequence>MVNQQLIDPSNSKALRRLAADHSALYTSPLPPNYLFDPQAPSSDDLTVLDLLLAGPTHTPFATGVFKLHLSIASSYPTQPPTAFFRTPIFHPNVDPQTGGVCVETLKRDWDVKLTLRDILVVIGCLLIQPNPDSALNAEAGSLIQDDFQAFARRAEMMTGIHARVPVRLKEAVKEAQGRGREDEVEDTQREGMSKAEQTGKSRRREAGPSDNTASRARQQSGLGQPFVLQNGSDDPFGAPQPAQRTRAQSMSDTSIADATDQENDELRSPQKPTVAKSAATPRRPHGATARPLGELEMEDEAAHPSHQNNPSDDSSSSDMEPEYPPSPAKSPRKSPKKQPLPRPLFSAPPPLAPPSAEAVEGSSSNNHRNPVFRRPGPNITPPTNFFPNPLAADSPFSPTAGETSHTPSPRKARACRPPQPSTPPMFNAPRGLGGGRDGGRAGGGGSLFSRAPLPANTSSSSSSSSPPAQTNKPETEEWLGRAYSEVRRSRRRRQQMWKDPSSSSSGHHRHNHRPSSSPPLASSMLASSAIQKTGKPSSKQTRKPQRVRVEGIGQATTPSDVFGVEDKKSEEKRKGKQRVGVSSLPPLQNPVSFGEEETRMGLDEGEGEGEGEAGLEARLWASCGGDVRRWNKGDFDARPPFFRVRAARW</sequence>
<feature type="compositionally biased region" description="Polar residues" evidence="8">
    <location>
        <begin position="397"/>
        <end position="408"/>
    </location>
</feature>
<evidence type="ECO:0000259" key="9">
    <source>
        <dbReference type="PROSITE" id="PS50127"/>
    </source>
</evidence>
<dbReference type="InterPro" id="IPR000608">
    <property type="entry name" value="UBC"/>
</dbReference>
<evidence type="ECO:0000313" key="11">
    <source>
        <dbReference type="Proteomes" id="UP000270230"/>
    </source>
</evidence>
<feature type="compositionally biased region" description="Polar residues" evidence="8">
    <location>
        <begin position="531"/>
        <end position="540"/>
    </location>
</feature>
<evidence type="ECO:0000256" key="6">
    <source>
        <dbReference type="ARBA" id="ARBA00042190"/>
    </source>
</evidence>
<feature type="region of interest" description="Disordered" evidence="8">
    <location>
        <begin position="174"/>
        <end position="613"/>
    </location>
</feature>
<evidence type="ECO:0000256" key="5">
    <source>
        <dbReference type="ARBA" id="ARBA00042179"/>
    </source>
</evidence>
<evidence type="ECO:0000256" key="8">
    <source>
        <dbReference type="SAM" id="MobiDB-lite"/>
    </source>
</evidence>
<evidence type="ECO:0000256" key="1">
    <source>
        <dbReference type="ARBA" id="ARBA00022679"/>
    </source>
</evidence>
<dbReference type="AlphaFoldDB" id="A0A3M7DE87"/>
<gene>
    <name evidence="10" type="ORF">D0865_00388</name>
</gene>
<name>A0A3M7DE87_HORWE</name>
<feature type="compositionally biased region" description="Polar residues" evidence="8">
    <location>
        <begin position="210"/>
        <end position="233"/>
    </location>
</feature>
<dbReference type="InterPro" id="IPR023313">
    <property type="entry name" value="UBQ-conjugating_AS"/>
</dbReference>
<dbReference type="InterPro" id="IPR016135">
    <property type="entry name" value="UBQ-conjugating_enzyme/RWD"/>
</dbReference>
<dbReference type="InterPro" id="IPR050113">
    <property type="entry name" value="Ub_conjugating_enzyme"/>
</dbReference>
<evidence type="ECO:0000256" key="7">
    <source>
        <dbReference type="PROSITE-ProRule" id="PRU10133"/>
    </source>
</evidence>
<feature type="compositionally biased region" description="Gly residues" evidence="8">
    <location>
        <begin position="432"/>
        <end position="447"/>
    </location>
</feature>
<dbReference type="SUPFAM" id="SSF54495">
    <property type="entry name" value="UBC-like"/>
    <property type="match status" value="1"/>
</dbReference>
<reference evidence="10 11" key="1">
    <citation type="journal article" date="2018" name="BMC Genomics">
        <title>Genomic evidence for intraspecific hybridization in a clonal and extremely halotolerant yeast.</title>
        <authorList>
            <person name="Gostincar C."/>
            <person name="Stajich J.E."/>
            <person name="Zupancic J."/>
            <person name="Zalar P."/>
            <person name="Gunde-Cimerman N."/>
        </authorList>
    </citation>
    <scope>NUCLEOTIDE SEQUENCE [LARGE SCALE GENOMIC DNA]</scope>
    <source>
        <strain evidence="10 11">EXF-151</strain>
    </source>
</reference>
<feature type="active site" description="Glycyl thioester intermediate" evidence="7">
    <location>
        <position position="102"/>
    </location>
</feature>
<dbReference type="PROSITE" id="PS00183">
    <property type="entry name" value="UBC_1"/>
    <property type="match status" value="1"/>
</dbReference>
<evidence type="ECO:0000256" key="4">
    <source>
        <dbReference type="ARBA" id="ARBA00041569"/>
    </source>
</evidence>
<dbReference type="Proteomes" id="UP000270230">
    <property type="component" value="Unassembled WGS sequence"/>
</dbReference>
<dbReference type="Gene3D" id="3.10.110.10">
    <property type="entry name" value="Ubiquitin Conjugating Enzyme"/>
    <property type="match status" value="1"/>
</dbReference>
<dbReference type="EMBL" id="QWIN01000010">
    <property type="protein sequence ID" value="RMY62530.1"/>
    <property type="molecule type" value="Genomic_DNA"/>
</dbReference>
<dbReference type="Pfam" id="PF00179">
    <property type="entry name" value="UQ_con"/>
    <property type="match status" value="1"/>
</dbReference>
<keyword evidence="2" id="KW-0833">Ubl conjugation pathway</keyword>
<dbReference type="PANTHER" id="PTHR24067">
    <property type="entry name" value="UBIQUITIN-CONJUGATING ENZYME E2"/>
    <property type="match status" value="1"/>
</dbReference>
<feature type="domain" description="UBC core" evidence="9">
    <location>
        <begin position="13"/>
        <end position="164"/>
    </location>
</feature>
<dbReference type="VEuPathDB" id="FungiDB:BTJ68_12818"/>
<dbReference type="SMART" id="SM00212">
    <property type="entry name" value="UBCc"/>
    <property type="match status" value="1"/>
</dbReference>
<dbReference type="PROSITE" id="PS50127">
    <property type="entry name" value="UBC_2"/>
    <property type="match status" value="1"/>
</dbReference>
<dbReference type="GO" id="GO:0016740">
    <property type="term" value="F:transferase activity"/>
    <property type="evidence" value="ECO:0007669"/>
    <property type="project" value="UniProtKB-KW"/>
</dbReference>
<keyword evidence="1" id="KW-0808">Transferase</keyword>
<organism evidence="10 11">
    <name type="scientific">Hortaea werneckii</name>
    <name type="common">Black yeast</name>
    <name type="synonym">Cladosporium werneckii</name>
    <dbReference type="NCBI Taxonomy" id="91943"/>
    <lineage>
        <taxon>Eukaryota</taxon>
        <taxon>Fungi</taxon>
        <taxon>Dikarya</taxon>
        <taxon>Ascomycota</taxon>
        <taxon>Pezizomycotina</taxon>
        <taxon>Dothideomycetes</taxon>
        <taxon>Dothideomycetidae</taxon>
        <taxon>Mycosphaerellales</taxon>
        <taxon>Teratosphaeriaceae</taxon>
        <taxon>Hortaea</taxon>
    </lineage>
</organism>
<evidence type="ECO:0000313" key="10">
    <source>
        <dbReference type="EMBL" id="RMY62530.1"/>
    </source>
</evidence>